<dbReference type="InterPro" id="IPR039426">
    <property type="entry name" value="TonB-dep_rcpt-like"/>
</dbReference>
<feature type="signal peptide" evidence="13">
    <location>
        <begin position="1"/>
        <end position="33"/>
    </location>
</feature>
<evidence type="ECO:0000256" key="3">
    <source>
        <dbReference type="ARBA" id="ARBA00022452"/>
    </source>
</evidence>
<feature type="domain" description="TonB-dependent receptor-like beta-barrel" evidence="14">
    <location>
        <begin position="235"/>
        <end position="640"/>
    </location>
</feature>
<dbReference type="PANTHER" id="PTHR30069">
    <property type="entry name" value="TONB-DEPENDENT OUTER MEMBRANE RECEPTOR"/>
    <property type="match status" value="1"/>
</dbReference>
<dbReference type="InterPro" id="IPR012910">
    <property type="entry name" value="Plug_dom"/>
</dbReference>
<feature type="chain" id="PRO_5045051503" evidence="13">
    <location>
        <begin position="34"/>
        <end position="667"/>
    </location>
</feature>
<keyword evidence="5 13" id="KW-0732">Signal</keyword>
<dbReference type="SUPFAM" id="SSF56935">
    <property type="entry name" value="Porins"/>
    <property type="match status" value="1"/>
</dbReference>
<evidence type="ECO:0000259" key="15">
    <source>
        <dbReference type="Pfam" id="PF07715"/>
    </source>
</evidence>
<dbReference type="Pfam" id="PF07715">
    <property type="entry name" value="Plug"/>
    <property type="match status" value="1"/>
</dbReference>
<dbReference type="Gene3D" id="2.40.170.20">
    <property type="entry name" value="TonB-dependent receptor, beta-barrel domain"/>
    <property type="match status" value="1"/>
</dbReference>
<evidence type="ECO:0000256" key="2">
    <source>
        <dbReference type="ARBA" id="ARBA00022448"/>
    </source>
</evidence>
<dbReference type="EMBL" id="JALHAT010000026">
    <property type="protein sequence ID" value="MCJ1961817.1"/>
    <property type="molecule type" value="Genomic_DNA"/>
</dbReference>
<keyword evidence="6" id="KW-0406">Ion transport</keyword>
<feature type="region of interest" description="Disordered" evidence="12">
    <location>
        <begin position="552"/>
        <end position="576"/>
    </location>
</feature>
<evidence type="ECO:0000259" key="14">
    <source>
        <dbReference type="Pfam" id="PF00593"/>
    </source>
</evidence>
<keyword evidence="2 10" id="KW-0813">Transport</keyword>
<dbReference type="InterPro" id="IPR036942">
    <property type="entry name" value="Beta-barrel_TonB_sf"/>
</dbReference>
<sequence length="667" mass="72164">MVITNVKKPISALRLSAAMCGIAASLVALPAVADDAADIGDPGQIVVTASTRAQEVKDAPASISVITRDDIDRLPYREVTDALLEVPGVTVTTGEGNSRDISIRGMSPQYTLILVDGKRLSARESRTNGGSISEGGLLPPLESIERIEVVRGPMSSLYGSDAMGGVVNVITRAIADTWSGSLRANGTMQFSDKFGNFGDANFYLSGPVTKGVGLQVQGSLNRRSEDSVIGGTPERRDESLAGKIGFEAGPDHRFLVEGGYYSQQTLSTVGKSVEANRGTEDPDGTIYAMTQRRYVGSVSHHGDWGFASDDTYVQYEDAKHVEGQKRIRNTVAQSIWAIPLPSNNLTLGGFYRNEDMTDLTSNGLSGSSRTGASRTNWALFAENELEISGSLHLTGGLRLDDDQQYGTHWTPRLYAVWNATPEITFKGGYSQGFRAPNLRQTLVDWGQNSRGGTIYGNPDLEAETSRTFEAVAMLDSGPLEASVTAYDTKFHDRITRITCSQASAWCIDEPLSSIGRPPTTYVNIDEARVRGIEVTLNLRLTPTLRLTTSGTLTDSEQLTGDNAGRALNDTPKEQASASLNWRPDERLSAYARAIYRGKEAVTEAQISGTNVFAASYTTVDIGGTYRISPEFSLHGGIQNLFDKRLDYDTSGYVIDPARLWLGVTARF</sequence>
<comment type="caution">
    <text evidence="16">The sequence shown here is derived from an EMBL/GenBank/DDBJ whole genome shotgun (WGS) entry which is preliminary data.</text>
</comment>
<reference evidence="16" key="1">
    <citation type="submission" date="2022-03" db="EMBL/GenBank/DDBJ databases">
        <title>Identification of a novel bacterium isolated from mangrove sediments.</title>
        <authorList>
            <person name="Pan X."/>
        </authorList>
    </citation>
    <scope>NUCLEOTIDE SEQUENCE</scope>
    <source>
        <strain evidence="16">B2637</strain>
    </source>
</reference>
<evidence type="ECO:0000256" key="11">
    <source>
        <dbReference type="RuleBase" id="RU003357"/>
    </source>
</evidence>
<keyword evidence="16" id="KW-0675">Receptor</keyword>
<evidence type="ECO:0000313" key="16">
    <source>
        <dbReference type="EMBL" id="MCJ1961817.1"/>
    </source>
</evidence>
<dbReference type="Gene3D" id="2.170.130.10">
    <property type="entry name" value="TonB-dependent receptor, plug domain"/>
    <property type="match status" value="1"/>
</dbReference>
<evidence type="ECO:0000256" key="6">
    <source>
        <dbReference type="ARBA" id="ARBA00023065"/>
    </source>
</evidence>
<keyword evidence="8 10" id="KW-0472">Membrane</keyword>
<dbReference type="InterPro" id="IPR037066">
    <property type="entry name" value="Plug_dom_sf"/>
</dbReference>
<keyword evidence="7 11" id="KW-0798">TonB box</keyword>
<keyword evidence="17" id="KW-1185">Reference proteome</keyword>
<comment type="similarity">
    <text evidence="10 11">Belongs to the TonB-dependent receptor family.</text>
</comment>
<keyword evidence="4 10" id="KW-0812">Transmembrane</keyword>
<dbReference type="PANTHER" id="PTHR30069:SF53">
    <property type="entry name" value="COLICIN I RECEPTOR-RELATED"/>
    <property type="match status" value="1"/>
</dbReference>
<protein>
    <submittedName>
        <fullName evidence="16">TonB-dependent receptor</fullName>
    </submittedName>
</protein>
<proteinExistence type="inferred from homology"/>
<feature type="domain" description="TonB-dependent receptor plug" evidence="15">
    <location>
        <begin position="56"/>
        <end position="166"/>
    </location>
</feature>
<keyword evidence="3 10" id="KW-1134">Transmembrane beta strand</keyword>
<evidence type="ECO:0000256" key="12">
    <source>
        <dbReference type="SAM" id="MobiDB-lite"/>
    </source>
</evidence>
<evidence type="ECO:0000256" key="8">
    <source>
        <dbReference type="ARBA" id="ARBA00023136"/>
    </source>
</evidence>
<name>A0ABT0AF41_9SPHN</name>
<keyword evidence="9 10" id="KW-0998">Cell outer membrane</keyword>
<evidence type="ECO:0000313" key="17">
    <source>
        <dbReference type="Proteomes" id="UP001162802"/>
    </source>
</evidence>
<gene>
    <name evidence="16" type="ORF">MTR65_14070</name>
</gene>
<evidence type="ECO:0000256" key="5">
    <source>
        <dbReference type="ARBA" id="ARBA00022729"/>
    </source>
</evidence>
<dbReference type="Proteomes" id="UP001162802">
    <property type="component" value="Unassembled WGS sequence"/>
</dbReference>
<dbReference type="PROSITE" id="PS52016">
    <property type="entry name" value="TONB_DEPENDENT_REC_3"/>
    <property type="match status" value="1"/>
</dbReference>
<evidence type="ECO:0000256" key="9">
    <source>
        <dbReference type="ARBA" id="ARBA00023237"/>
    </source>
</evidence>
<evidence type="ECO:0000256" key="7">
    <source>
        <dbReference type="ARBA" id="ARBA00023077"/>
    </source>
</evidence>
<evidence type="ECO:0000256" key="13">
    <source>
        <dbReference type="SAM" id="SignalP"/>
    </source>
</evidence>
<dbReference type="Pfam" id="PF00593">
    <property type="entry name" value="TonB_dep_Rec_b-barrel"/>
    <property type="match status" value="1"/>
</dbReference>
<evidence type="ECO:0000256" key="4">
    <source>
        <dbReference type="ARBA" id="ARBA00022692"/>
    </source>
</evidence>
<organism evidence="16 17">
    <name type="scientific">Novosphingobium mangrovi</name>
    <name type="common">ex Hu et al. 2023</name>
    <dbReference type="NCBI Taxonomy" id="2930094"/>
    <lineage>
        <taxon>Bacteria</taxon>
        <taxon>Pseudomonadati</taxon>
        <taxon>Pseudomonadota</taxon>
        <taxon>Alphaproteobacteria</taxon>
        <taxon>Sphingomonadales</taxon>
        <taxon>Sphingomonadaceae</taxon>
        <taxon>Novosphingobium</taxon>
    </lineage>
</organism>
<accession>A0ABT0AF41</accession>
<evidence type="ECO:0000256" key="1">
    <source>
        <dbReference type="ARBA" id="ARBA00004571"/>
    </source>
</evidence>
<comment type="subcellular location">
    <subcellularLocation>
        <location evidence="1 10">Cell outer membrane</location>
        <topology evidence="1 10">Multi-pass membrane protein</topology>
    </subcellularLocation>
</comment>
<dbReference type="CDD" id="cd01347">
    <property type="entry name" value="ligand_gated_channel"/>
    <property type="match status" value="1"/>
</dbReference>
<dbReference type="InterPro" id="IPR000531">
    <property type="entry name" value="Beta-barrel_TonB"/>
</dbReference>
<evidence type="ECO:0000256" key="10">
    <source>
        <dbReference type="PROSITE-ProRule" id="PRU01360"/>
    </source>
</evidence>